<name>A0ABR6XSH5_9BURK</name>
<reference evidence="2 3" key="1">
    <citation type="submission" date="2020-08" db="EMBL/GenBank/DDBJ databases">
        <title>Novel species isolated from subtropical streams in China.</title>
        <authorList>
            <person name="Lu H."/>
        </authorList>
    </citation>
    <scope>NUCLEOTIDE SEQUENCE [LARGE SCALE GENOMIC DNA]</scope>
    <source>
        <strain evidence="2 3">KCTC 52442</strain>
    </source>
</reference>
<keyword evidence="3" id="KW-1185">Reference proteome</keyword>
<dbReference type="Proteomes" id="UP000643610">
    <property type="component" value="Unassembled WGS sequence"/>
</dbReference>
<dbReference type="EMBL" id="JACOFU010000005">
    <property type="protein sequence ID" value="MBC3832411.1"/>
    <property type="molecule type" value="Genomic_DNA"/>
</dbReference>
<sequence length="286" mass="30963">MSKLKTLHGVVLIAAFMTSSSVCAQMTLRLDPALDDPGTSSMPARLGYSSSNKANGGVTQFALAYSIVKGGSNSNFLYEPFIALVVNDNASVGSDQKSFELGVKSVFGDITHGTSWLIDSDLARSRDRIAGTSSLEGKFSVEPVNVPSLKFGLGYTPNTWGLFIRPKTNIYYLNTLETDDPVKAPKGRTAGLSVNINVDLFTSFCDRAKITFSGTYARDITASGDRLKDTYKKGKIQLEYAFYDAANPPKGQTLFSLLIERSIGREMLSTSIEKKVSTGIYLGVKL</sequence>
<evidence type="ECO:0000313" key="3">
    <source>
        <dbReference type="Proteomes" id="UP000643610"/>
    </source>
</evidence>
<evidence type="ECO:0008006" key="4">
    <source>
        <dbReference type="Google" id="ProtNLM"/>
    </source>
</evidence>
<evidence type="ECO:0000256" key="1">
    <source>
        <dbReference type="SAM" id="SignalP"/>
    </source>
</evidence>
<gene>
    <name evidence="2" type="ORF">H8K33_12970</name>
</gene>
<dbReference type="RefSeq" id="WP_186891457.1">
    <property type="nucleotide sequence ID" value="NZ_JACOFU010000005.1"/>
</dbReference>
<feature type="signal peptide" evidence="1">
    <location>
        <begin position="1"/>
        <end position="24"/>
    </location>
</feature>
<comment type="caution">
    <text evidence="2">The sequence shown here is derived from an EMBL/GenBank/DDBJ whole genome shotgun (WGS) entry which is preliminary data.</text>
</comment>
<keyword evidence="1" id="KW-0732">Signal</keyword>
<evidence type="ECO:0000313" key="2">
    <source>
        <dbReference type="EMBL" id="MBC3832411.1"/>
    </source>
</evidence>
<proteinExistence type="predicted"/>
<feature type="chain" id="PRO_5046500480" description="Outer membrane beta-barrel porin/alpha-amylase" evidence="1">
    <location>
        <begin position="25"/>
        <end position="286"/>
    </location>
</feature>
<organism evidence="2 3">
    <name type="scientific">Undibacterium amnicola</name>
    <dbReference type="NCBI Taxonomy" id="1834038"/>
    <lineage>
        <taxon>Bacteria</taxon>
        <taxon>Pseudomonadati</taxon>
        <taxon>Pseudomonadota</taxon>
        <taxon>Betaproteobacteria</taxon>
        <taxon>Burkholderiales</taxon>
        <taxon>Oxalobacteraceae</taxon>
        <taxon>Undibacterium</taxon>
    </lineage>
</organism>
<accession>A0ABR6XSH5</accession>
<protein>
    <recommendedName>
        <fullName evidence="4">Outer membrane beta-barrel porin/alpha-amylase</fullName>
    </recommendedName>
</protein>